<organism evidence="2 3">
    <name type="scientific">Colletotrichum scovillei</name>
    <dbReference type="NCBI Taxonomy" id="1209932"/>
    <lineage>
        <taxon>Eukaryota</taxon>
        <taxon>Fungi</taxon>
        <taxon>Dikarya</taxon>
        <taxon>Ascomycota</taxon>
        <taxon>Pezizomycotina</taxon>
        <taxon>Sordariomycetes</taxon>
        <taxon>Hypocreomycetidae</taxon>
        <taxon>Glomerellales</taxon>
        <taxon>Glomerellaceae</taxon>
        <taxon>Colletotrichum</taxon>
        <taxon>Colletotrichum acutatum species complex</taxon>
    </lineage>
</organism>
<evidence type="ECO:0000313" key="3">
    <source>
        <dbReference type="Proteomes" id="UP000699042"/>
    </source>
</evidence>
<reference evidence="2" key="1">
    <citation type="submission" date="2021-05" db="EMBL/GenBank/DDBJ databases">
        <title>Comparative genomics of three Colletotrichum scovillei strains and genetic complementation revealed genes involved fungal growth and virulence on chili pepper.</title>
        <authorList>
            <person name="Hsieh D.-K."/>
            <person name="Chuang S.-C."/>
            <person name="Chen C.-Y."/>
            <person name="Chao Y.-T."/>
            <person name="Lu M.-Y.J."/>
            <person name="Lee M.-H."/>
            <person name="Shih M.-C."/>
        </authorList>
    </citation>
    <scope>NUCLEOTIDE SEQUENCE</scope>
    <source>
        <strain evidence="2">Coll-153</strain>
    </source>
</reference>
<evidence type="ECO:0000313" key="2">
    <source>
        <dbReference type="EMBL" id="KAG7055395.1"/>
    </source>
</evidence>
<keyword evidence="3" id="KW-1185">Reference proteome</keyword>
<dbReference type="EMBL" id="JAESDN010000002">
    <property type="protein sequence ID" value="KAG7055395.1"/>
    <property type="molecule type" value="Genomic_DNA"/>
</dbReference>
<gene>
    <name evidence="2" type="ORF">JMJ77_007855</name>
</gene>
<accession>A0A9P7RDB9</accession>
<dbReference type="AlphaFoldDB" id="A0A9P7RDB9"/>
<dbReference type="Proteomes" id="UP000699042">
    <property type="component" value="Unassembled WGS sequence"/>
</dbReference>
<protein>
    <submittedName>
        <fullName evidence="2">Uncharacterized protein</fullName>
    </submittedName>
</protein>
<sequence length="96" mass="11296">ETRFSQVSLFVLYKLRYAKGQRERGEKGTSLTHGRPPPPLKLRRAELQHDMSFWDGRTHEYSEKTTKHDSRTLLEFKVASLDTSFHRHILSHPTYA</sequence>
<name>A0A9P7RDB9_9PEZI</name>
<evidence type="ECO:0000256" key="1">
    <source>
        <dbReference type="SAM" id="MobiDB-lite"/>
    </source>
</evidence>
<feature type="region of interest" description="Disordered" evidence="1">
    <location>
        <begin position="20"/>
        <end position="40"/>
    </location>
</feature>
<comment type="caution">
    <text evidence="2">The sequence shown here is derived from an EMBL/GenBank/DDBJ whole genome shotgun (WGS) entry which is preliminary data.</text>
</comment>
<proteinExistence type="predicted"/>
<feature type="non-terminal residue" evidence="2">
    <location>
        <position position="96"/>
    </location>
</feature>